<dbReference type="EMBL" id="JBHSBV010000002">
    <property type="protein sequence ID" value="MFC4200572.1"/>
    <property type="molecule type" value="Genomic_DNA"/>
</dbReference>
<protein>
    <recommendedName>
        <fullName evidence="4">Bacteriocin biosynthesis cyclodehydratase domain-containing protein</fullName>
    </recommendedName>
</protein>
<reference evidence="3" key="1">
    <citation type="journal article" date="2019" name="Int. J. Syst. Evol. Microbiol.">
        <title>The Global Catalogue of Microorganisms (GCM) 10K type strain sequencing project: providing services to taxonomists for standard genome sequencing and annotation.</title>
        <authorList>
            <consortium name="The Broad Institute Genomics Platform"/>
            <consortium name="The Broad Institute Genome Sequencing Center for Infectious Disease"/>
            <person name="Wu L."/>
            <person name="Ma J."/>
        </authorList>
    </citation>
    <scope>NUCLEOTIDE SEQUENCE [LARGE SCALE GENOMIC DNA]</scope>
    <source>
        <strain evidence="3">LMG 24813</strain>
    </source>
</reference>
<gene>
    <name evidence="2" type="ORF">ACFOY1_06380</name>
</gene>
<feature type="region of interest" description="Disordered" evidence="1">
    <location>
        <begin position="1"/>
        <end position="21"/>
    </location>
</feature>
<evidence type="ECO:0000313" key="2">
    <source>
        <dbReference type="EMBL" id="MFC4200572.1"/>
    </source>
</evidence>
<sequence length="292" mass="31229">MSRSATPESTATTARSHSPASHWVNSPAWVLLQQEHAGRKLLVLSGGADETYIVDEATPDAVAGRVLEAWREDRLGNLLDDADCGAAARQICRVGALIPARARPAAGRYALAWLDEPWPELAQALDAAAAGHGLPQRCEALGDAELVVAVRRNGEWRHTLDRYLSLQLQVPHLFIDAAYHHTLCIGPYVVPGQTACIACLGNRVARRWGDMPGPERPEAARHPQPLAALLAPMLAAPAGLLPFIEHSASLNLQTLAGTRDKVFQLPRCPACGHAQQPVSGALPLPWSTAAPS</sequence>
<organism evidence="2 3">
    <name type="scientific">Candidimonas humi</name>
    <dbReference type="NCBI Taxonomy" id="683355"/>
    <lineage>
        <taxon>Bacteria</taxon>
        <taxon>Pseudomonadati</taxon>
        <taxon>Pseudomonadota</taxon>
        <taxon>Betaproteobacteria</taxon>
        <taxon>Burkholderiales</taxon>
        <taxon>Alcaligenaceae</taxon>
        <taxon>Candidimonas</taxon>
    </lineage>
</organism>
<dbReference type="RefSeq" id="WP_217964188.1">
    <property type="nucleotide sequence ID" value="NZ_JAHTBN010000003.1"/>
</dbReference>
<evidence type="ECO:0000256" key="1">
    <source>
        <dbReference type="SAM" id="MobiDB-lite"/>
    </source>
</evidence>
<name>A0ABV8NYL2_9BURK</name>
<evidence type="ECO:0008006" key="4">
    <source>
        <dbReference type="Google" id="ProtNLM"/>
    </source>
</evidence>
<comment type="caution">
    <text evidence="2">The sequence shown here is derived from an EMBL/GenBank/DDBJ whole genome shotgun (WGS) entry which is preliminary data.</text>
</comment>
<dbReference type="Proteomes" id="UP001595848">
    <property type="component" value="Unassembled WGS sequence"/>
</dbReference>
<proteinExistence type="predicted"/>
<keyword evidence="3" id="KW-1185">Reference proteome</keyword>
<feature type="compositionally biased region" description="Polar residues" evidence="1">
    <location>
        <begin position="1"/>
        <end position="19"/>
    </location>
</feature>
<accession>A0ABV8NYL2</accession>
<evidence type="ECO:0000313" key="3">
    <source>
        <dbReference type="Proteomes" id="UP001595848"/>
    </source>
</evidence>